<reference evidence="5" key="1">
    <citation type="submission" date="2022-12" db="EMBL/GenBank/DDBJ databases">
        <title>Description and comparative metabolic analysis of Aerococcus sp. nov., isolated from the feces of a pig.</title>
        <authorList>
            <person name="Chang Y.-H."/>
        </authorList>
    </citation>
    <scope>NUCLEOTIDE SEQUENCE</scope>
    <source>
        <strain evidence="5">YH-aer222</strain>
    </source>
</reference>
<protein>
    <submittedName>
        <fullName evidence="5">Substrate-binding domain-containing protein</fullName>
    </submittedName>
</protein>
<comment type="caution">
    <text evidence="5">The sequence shown here is derived from an EMBL/GenBank/DDBJ whole genome shotgun (WGS) entry which is preliminary data.</text>
</comment>
<evidence type="ECO:0000259" key="4">
    <source>
        <dbReference type="PROSITE" id="PS50932"/>
    </source>
</evidence>
<dbReference type="PROSITE" id="PS00356">
    <property type="entry name" value="HTH_LACI_1"/>
    <property type="match status" value="1"/>
</dbReference>
<dbReference type="PANTHER" id="PTHR30146:SF150">
    <property type="entry name" value="ARABINOSE METABOLISM TRANSCRIPTIONAL REPRESSOR"/>
    <property type="match status" value="1"/>
</dbReference>
<name>A0A9X3JGA6_9LACT</name>
<evidence type="ECO:0000313" key="6">
    <source>
        <dbReference type="Proteomes" id="UP001146670"/>
    </source>
</evidence>
<evidence type="ECO:0000256" key="3">
    <source>
        <dbReference type="ARBA" id="ARBA00023163"/>
    </source>
</evidence>
<dbReference type="GO" id="GO:0003700">
    <property type="term" value="F:DNA-binding transcription factor activity"/>
    <property type="evidence" value="ECO:0007669"/>
    <property type="project" value="TreeGrafter"/>
</dbReference>
<dbReference type="Proteomes" id="UP001146670">
    <property type="component" value="Unassembled WGS sequence"/>
</dbReference>
<gene>
    <name evidence="5" type="ORF">OW157_01935</name>
</gene>
<dbReference type="AlphaFoldDB" id="A0A9X3JGA6"/>
<dbReference type="InterPro" id="IPR028082">
    <property type="entry name" value="Peripla_BP_I"/>
</dbReference>
<dbReference type="SUPFAM" id="SSF47413">
    <property type="entry name" value="lambda repressor-like DNA-binding domains"/>
    <property type="match status" value="1"/>
</dbReference>
<evidence type="ECO:0000256" key="1">
    <source>
        <dbReference type="ARBA" id="ARBA00023015"/>
    </source>
</evidence>
<dbReference type="CDD" id="cd01392">
    <property type="entry name" value="HTH_LacI"/>
    <property type="match status" value="1"/>
</dbReference>
<dbReference type="FunFam" id="1.10.260.40:FF:000002">
    <property type="entry name" value="HTH-type transcriptional repressor PurR"/>
    <property type="match status" value="1"/>
</dbReference>
<keyword evidence="3" id="KW-0804">Transcription</keyword>
<dbReference type="InterPro" id="IPR000843">
    <property type="entry name" value="HTH_LacI"/>
</dbReference>
<dbReference type="GO" id="GO:0000976">
    <property type="term" value="F:transcription cis-regulatory region binding"/>
    <property type="evidence" value="ECO:0007669"/>
    <property type="project" value="TreeGrafter"/>
</dbReference>
<dbReference type="PANTHER" id="PTHR30146">
    <property type="entry name" value="LACI-RELATED TRANSCRIPTIONAL REPRESSOR"/>
    <property type="match status" value="1"/>
</dbReference>
<keyword evidence="1" id="KW-0805">Transcription regulation</keyword>
<dbReference type="RefSeq" id="WP_268751647.1">
    <property type="nucleotide sequence ID" value="NZ_JAPRFQ010000001.1"/>
</dbReference>
<keyword evidence="2" id="KW-0238">DNA-binding</keyword>
<organism evidence="5 6">
    <name type="scientific">Aerococcus kribbianus</name>
    <dbReference type="NCBI Taxonomy" id="2999064"/>
    <lineage>
        <taxon>Bacteria</taxon>
        <taxon>Bacillati</taxon>
        <taxon>Bacillota</taxon>
        <taxon>Bacilli</taxon>
        <taxon>Lactobacillales</taxon>
        <taxon>Aerococcaceae</taxon>
        <taxon>Aerococcus</taxon>
    </lineage>
</organism>
<dbReference type="SMART" id="SM00354">
    <property type="entry name" value="HTH_LACI"/>
    <property type="match status" value="1"/>
</dbReference>
<evidence type="ECO:0000256" key="2">
    <source>
        <dbReference type="ARBA" id="ARBA00023125"/>
    </source>
</evidence>
<evidence type="ECO:0000313" key="5">
    <source>
        <dbReference type="EMBL" id="MCZ0725324.1"/>
    </source>
</evidence>
<dbReference type="Gene3D" id="3.40.50.2300">
    <property type="match status" value="2"/>
</dbReference>
<dbReference type="SUPFAM" id="SSF53822">
    <property type="entry name" value="Periplasmic binding protein-like I"/>
    <property type="match status" value="1"/>
</dbReference>
<dbReference type="EMBL" id="JAPRFR010000001">
    <property type="protein sequence ID" value="MCZ0725324.1"/>
    <property type="molecule type" value="Genomic_DNA"/>
</dbReference>
<dbReference type="Pfam" id="PF00356">
    <property type="entry name" value="LacI"/>
    <property type="match status" value="1"/>
</dbReference>
<dbReference type="Gene3D" id="1.10.260.40">
    <property type="entry name" value="lambda repressor-like DNA-binding domains"/>
    <property type="match status" value="1"/>
</dbReference>
<dbReference type="Pfam" id="PF13377">
    <property type="entry name" value="Peripla_BP_3"/>
    <property type="match status" value="1"/>
</dbReference>
<dbReference type="PROSITE" id="PS50932">
    <property type="entry name" value="HTH_LACI_2"/>
    <property type="match status" value="1"/>
</dbReference>
<dbReference type="InterPro" id="IPR010982">
    <property type="entry name" value="Lambda_DNA-bd_dom_sf"/>
</dbReference>
<accession>A0A9X3JGA6</accession>
<sequence>MEKQTVTIYDVAREAEVSMATVSRVVNGNSNVRPATRERVLAVIKELDYRPNAVARGLASKKTTTVGVIIPNVTNLFFSSLALGIDDVASMYDYNIILANADSKDPQKVLTSILSKQVDGIVYMGHYLPDQVRDEMERRLTPFVLAGLSDDQSDIASVNIDYTAAFKEMVGRMIDKGAKKVAFLAAEPYFDNNTDRFDGYKQALEEAGIALDENLLFKVEDTRFKNGDDVAKDILASDADALAVVGDELAVTVSNYLIDNGVKIPEDFQVVSSNNSPLVDLVRPHLSSIKPPLYDIGAVSMRILTKLMGKADDDEEIENKVTLDYQINEQGSTK</sequence>
<dbReference type="PRINTS" id="PR00036">
    <property type="entry name" value="HTHLACI"/>
</dbReference>
<keyword evidence="6" id="KW-1185">Reference proteome</keyword>
<feature type="domain" description="HTH lacI-type" evidence="4">
    <location>
        <begin position="6"/>
        <end position="60"/>
    </location>
</feature>
<dbReference type="InterPro" id="IPR046335">
    <property type="entry name" value="LacI/GalR-like_sensor"/>
</dbReference>
<proteinExistence type="predicted"/>